<keyword evidence="7" id="KW-1185">Reference proteome</keyword>
<reference evidence="6" key="1">
    <citation type="submission" date="2023-07" db="EMBL/GenBank/DDBJ databases">
        <title>Sequencing the genomes of 1000 actinobacteria strains.</title>
        <authorList>
            <person name="Klenk H.-P."/>
        </authorList>
    </citation>
    <scope>NUCLEOTIDE SEQUENCE</scope>
    <source>
        <strain evidence="6">DSM 45977</strain>
    </source>
</reference>
<dbReference type="SUPFAM" id="SSF53850">
    <property type="entry name" value="Periplasmic binding protein-like II"/>
    <property type="match status" value="1"/>
</dbReference>
<dbReference type="GO" id="GO:0032993">
    <property type="term" value="C:protein-DNA complex"/>
    <property type="evidence" value="ECO:0007669"/>
    <property type="project" value="TreeGrafter"/>
</dbReference>
<dbReference type="InterPro" id="IPR036390">
    <property type="entry name" value="WH_DNA-bd_sf"/>
</dbReference>
<proteinExistence type="inferred from homology"/>
<evidence type="ECO:0000313" key="6">
    <source>
        <dbReference type="EMBL" id="MDR7304324.1"/>
    </source>
</evidence>
<gene>
    <name evidence="6" type="ORF">JOF55_004505</name>
</gene>
<dbReference type="Gene3D" id="3.40.190.10">
    <property type="entry name" value="Periplasmic binding protein-like II"/>
    <property type="match status" value="2"/>
</dbReference>
<dbReference type="EMBL" id="JAVDXW010000001">
    <property type="protein sequence ID" value="MDR7304324.1"/>
    <property type="molecule type" value="Genomic_DNA"/>
</dbReference>
<protein>
    <submittedName>
        <fullName evidence="6">DNA-binding transcriptional LysR family regulator</fullName>
    </submittedName>
</protein>
<dbReference type="PROSITE" id="PS50931">
    <property type="entry name" value="HTH_LYSR"/>
    <property type="match status" value="1"/>
</dbReference>
<dbReference type="GO" id="GO:0003700">
    <property type="term" value="F:DNA-binding transcription factor activity"/>
    <property type="evidence" value="ECO:0007669"/>
    <property type="project" value="InterPro"/>
</dbReference>
<organism evidence="6 7">
    <name type="scientific">Haloactinomyces albus</name>
    <dbReference type="NCBI Taxonomy" id="1352928"/>
    <lineage>
        <taxon>Bacteria</taxon>
        <taxon>Bacillati</taxon>
        <taxon>Actinomycetota</taxon>
        <taxon>Actinomycetes</taxon>
        <taxon>Actinopolysporales</taxon>
        <taxon>Actinopolysporaceae</taxon>
        <taxon>Haloactinomyces</taxon>
    </lineage>
</organism>
<dbReference type="PANTHER" id="PTHR30346:SF28">
    <property type="entry name" value="HTH-TYPE TRANSCRIPTIONAL REGULATOR CYNR"/>
    <property type="match status" value="1"/>
</dbReference>
<dbReference type="PANTHER" id="PTHR30346">
    <property type="entry name" value="TRANSCRIPTIONAL DUAL REGULATOR HCAR-RELATED"/>
    <property type="match status" value="1"/>
</dbReference>
<dbReference type="SUPFAM" id="SSF46785">
    <property type="entry name" value="Winged helix' DNA-binding domain"/>
    <property type="match status" value="1"/>
</dbReference>
<evidence type="ECO:0000256" key="3">
    <source>
        <dbReference type="ARBA" id="ARBA00023125"/>
    </source>
</evidence>
<evidence type="ECO:0000259" key="5">
    <source>
        <dbReference type="PROSITE" id="PS50931"/>
    </source>
</evidence>
<dbReference type="InterPro" id="IPR005119">
    <property type="entry name" value="LysR_subst-bd"/>
</dbReference>
<dbReference type="FunFam" id="1.10.10.10:FF:000001">
    <property type="entry name" value="LysR family transcriptional regulator"/>
    <property type="match status" value="1"/>
</dbReference>
<keyword evidence="3 6" id="KW-0238">DNA-binding</keyword>
<name>A0AAE3ZIR3_9ACTN</name>
<dbReference type="Pfam" id="PF03466">
    <property type="entry name" value="LysR_substrate"/>
    <property type="match status" value="1"/>
</dbReference>
<keyword evidence="2" id="KW-0805">Transcription regulation</keyword>
<dbReference type="Gene3D" id="1.10.10.10">
    <property type="entry name" value="Winged helix-like DNA-binding domain superfamily/Winged helix DNA-binding domain"/>
    <property type="match status" value="1"/>
</dbReference>
<dbReference type="AlphaFoldDB" id="A0AAE3ZIR3"/>
<sequence length="309" mass="33994">MELRHLRYFVAVAETRHFGKAAERLHMAQPPLSQAIRQLETDLGAELFARTTRRVDLTGAGEAFYGDALRILQSVDDSTRRVKRIADGGHGLLRLGLTGLAAYRHLPEIAQIVKRDMPGVALEIHSEMLTPAQELALSESRIDVGVLRPPTREAGIAYRRIAREPLVLALPESHWLVEEPTVNVGDLRAEHFVLYSAASRSVVNDAVVRSCLAAGFYPRREHEVAETSILLALVAAGLGVALVPDSVRAIALDGVVFKPLHGTENVDLALAWRDNDTSPLLENLLTTLEDNNVFITTEAPEDDREDHCS</sequence>
<dbReference type="InterPro" id="IPR000847">
    <property type="entry name" value="LysR_HTH_N"/>
</dbReference>
<dbReference type="Proteomes" id="UP001180845">
    <property type="component" value="Unassembled WGS sequence"/>
</dbReference>
<dbReference type="PRINTS" id="PR00039">
    <property type="entry name" value="HTHLYSR"/>
</dbReference>
<evidence type="ECO:0000256" key="2">
    <source>
        <dbReference type="ARBA" id="ARBA00023015"/>
    </source>
</evidence>
<dbReference type="RefSeq" id="WP_310277899.1">
    <property type="nucleotide sequence ID" value="NZ_JAVDXW010000001.1"/>
</dbReference>
<dbReference type="Pfam" id="PF00126">
    <property type="entry name" value="HTH_1"/>
    <property type="match status" value="1"/>
</dbReference>
<dbReference type="GO" id="GO:0003677">
    <property type="term" value="F:DNA binding"/>
    <property type="evidence" value="ECO:0007669"/>
    <property type="project" value="UniProtKB-KW"/>
</dbReference>
<evidence type="ECO:0000256" key="4">
    <source>
        <dbReference type="ARBA" id="ARBA00023163"/>
    </source>
</evidence>
<keyword evidence="4" id="KW-0804">Transcription</keyword>
<accession>A0AAE3ZIR3</accession>
<comment type="similarity">
    <text evidence="1">Belongs to the LysR transcriptional regulatory family.</text>
</comment>
<feature type="domain" description="HTH lysR-type" evidence="5">
    <location>
        <begin position="1"/>
        <end position="58"/>
    </location>
</feature>
<evidence type="ECO:0000313" key="7">
    <source>
        <dbReference type="Proteomes" id="UP001180845"/>
    </source>
</evidence>
<dbReference type="CDD" id="cd08414">
    <property type="entry name" value="PBP2_LTTR_aromatics_like"/>
    <property type="match status" value="1"/>
</dbReference>
<evidence type="ECO:0000256" key="1">
    <source>
        <dbReference type="ARBA" id="ARBA00009437"/>
    </source>
</evidence>
<comment type="caution">
    <text evidence="6">The sequence shown here is derived from an EMBL/GenBank/DDBJ whole genome shotgun (WGS) entry which is preliminary data.</text>
</comment>
<dbReference type="InterPro" id="IPR036388">
    <property type="entry name" value="WH-like_DNA-bd_sf"/>
</dbReference>